<proteinExistence type="predicted"/>
<evidence type="ECO:0000256" key="1">
    <source>
        <dbReference type="SAM" id="MobiDB-lite"/>
    </source>
</evidence>
<dbReference type="AlphaFoldDB" id="A0AAE0IJI3"/>
<sequence length="603" mass="57513">MRTRLPVMAPRSYQCLLTCLTLLSLRQVAADLSTCRCTGVDYSNGGSYLVDGSSSDDFTFTSVFDSCGEADTIEPILVDPEGTQYLCTPISMQVDGQQQQSSCQIAYSQMYNGDWTIVLQADTVNFQVIREFRLTVTTPEKLTTTVTPTVVVGITSTPAGVTIRTTVTQTSLVVGRAPTFTDHNCAGGGPARSTQTETQWLPAPVTTIPVTIADTTTAGALTSYYQTTVAVSAACHYTQTPTPPKADKPPPTPAQPKPSGCGNSCRPWYSSSGWGWSSGGGSRGGGSSGGGSRGGGGGSSGGGSQGGGSGGSGGGSRGGGGSGGGSSGGGSRGGGGGSGGGSSGGGSRGGGGGSGGGSSGGGSRGGGGGSGGGSSGGGSRGGGGGSGGGSSGGGSRGGGGGSGGGSSGGGSRGGGGGGSGGGSRGGGGSGAGGSGGGSRGGGGSGGGSRGGGGGGSGGGSRGGGGGGGGGGGRRGGGSETGDVPAAEIERREPAKAAAITSTVFATTTITSTSTILAQPRTSLETVYASVTETFTPPTQTVCDQPQLATVTVYTAQPTQTRYDVDHITVSTWATVWVGQTQYTTYTNYQAVTACWAAGGRYGV</sequence>
<feature type="compositionally biased region" description="Pro residues" evidence="1">
    <location>
        <begin position="241"/>
        <end position="256"/>
    </location>
</feature>
<feature type="signal peptide" evidence="2">
    <location>
        <begin position="1"/>
        <end position="30"/>
    </location>
</feature>
<dbReference type="Proteomes" id="UP001283341">
    <property type="component" value="Unassembled WGS sequence"/>
</dbReference>
<feature type="region of interest" description="Disordered" evidence="1">
    <location>
        <begin position="240"/>
        <end position="482"/>
    </location>
</feature>
<keyword evidence="2" id="KW-0732">Signal</keyword>
<dbReference type="PANTHER" id="PTHR40903:SF1">
    <property type="entry name" value="HYPHALLY REGULATED CELL WALL PROTEIN 3"/>
    <property type="match status" value="1"/>
</dbReference>
<dbReference type="PRINTS" id="PR01228">
    <property type="entry name" value="EGGSHELL"/>
</dbReference>
<evidence type="ECO:0000313" key="3">
    <source>
        <dbReference type="EMBL" id="KAK3326200.1"/>
    </source>
</evidence>
<evidence type="ECO:0000256" key="2">
    <source>
        <dbReference type="SAM" id="SignalP"/>
    </source>
</evidence>
<gene>
    <name evidence="3" type="ORF">B0H66DRAFT_617092</name>
</gene>
<name>A0AAE0IJI3_9PEZI</name>
<keyword evidence="4" id="KW-1185">Reference proteome</keyword>
<dbReference type="PANTHER" id="PTHR40903">
    <property type="entry name" value="GLYCINE-RICH CELL WALL STRUCTURAL PROTEIN 1-LIKE"/>
    <property type="match status" value="1"/>
</dbReference>
<accession>A0AAE0IJI3</accession>
<reference evidence="3" key="1">
    <citation type="journal article" date="2023" name="Mol. Phylogenet. Evol.">
        <title>Genome-scale phylogeny and comparative genomics of the fungal order Sordariales.</title>
        <authorList>
            <person name="Hensen N."/>
            <person name="Bonometti L."/>
            <person name="Westerberg I."/>
            <person name="Brannstrom I.O."/>
            <person name="Guillou S."/>
            <person name="Cros-Aarteil S."/>
            <person name="Calhoun S."/>
            <person name="Haridas S."/>
            <person name="Kuo A."/>
            <person name="Mondo S."/>
            <person name="Pangilinan J."/>
            <person name="Riley R."/>
            <person name="LaButti K."/>
            <person name="Andreopoulos B."/>
            <person name="Lipzen A."/>
            <person name="Chen C."/>
            <person name="Yan M."/>
            <person name="Daum C."/>
            <person name="Ng V."/>
            <person name="Clum A."/>
            <person name="Steindorff A."/>
            <person name="Ohm R.A."/>
            <person name="Martin F."/>
            <person name="Silar P."/>
            <person name="Natvig D.O."/>
            <person name="Lalanne C."/>
            <person name="Gautier V."/>
            <person name="Ament-Velasquez S.L."/>
            <person name="Kruys A."/>
            <person name="Hutchinson M.I."/>
            <person name="Powell A.J."/>
            <person name="Barry K."/>
            <person name="Miller A.N."/>
            <person name="Grigoriev I.V."/>
            <person name="Debuchy R."/>
            <person name="Gladieux P."/>
            <person name="Hiltunen Thoren M."/>
            <person name="Johannesson H."/>
        </authorList>
    </citation>
    <scope>NUCLEOTIDE SEQUENCE</scope>
    <source>
        <strain evidence="3">CBS 118394</strain>
    </source>
</reference>
<dbReference type="EMBL" id="JAUEDM010000002">
    <property type="protein sequence ID" value="KAK3326200.1"/>
    <property type="molecule type" value="Genomic_DNA"/>
</dbReference>
<reference evidence="3" key="2">
    <citation type="submission" date="2023-06" db="EMBL/GenBank/DDBJ databases">
        <authorList>
            <consortium name="Lawrence Berkeley National Laboratory"/>
            <person name="Haridas S."/>
            <person name="Hensen N."/>
            <person name="Bonometti L."/>
            <person name="Westerberg I."/>
            <person name="Brannstrom I.O."/>
            <person name="Guillou S."/>
            <person name="Cros-Aarteil S."/>
            <person name="Calhoun S."/>
            <person name="Kuo A."/>
            <person name="Mondo S."/>
            <person name="Pangilinan J."/>
            <person name="Riley R."/>
            <person name="Labutti K."/>
            <person name="Andreopoulos B."/>
            <person name="Lipzen A."/>
            <person name="Chen C."/>
            <person name="Yanf M."/>
            <person name="Daum C."/>
            <person name="Ng V."/>
            <person name="Clum A."/>
            <person name="Steindorff A."/>
            <person name="Ohm R."/>
            <person name="Martin F."/>
            <person name="Silar P."/>
            <person name="Natvig D."/>
            <person name="Lalanne C."/>
            <person name="Gautier V."/>
            <person name="Ament-Velasquez S.L."/>
            <person name="Kruys A."/>
            <person name="Hutchinson M.I."/>
            <person name="Powell A.J."/>
            <person name="Barry K."/>
            <person name="Miller A.N."/>
            <person name="Grigoriev I.V."/>
            <person name="Debuchy R."/>
            <person name="Gladieux P."/>
            <person name="Thoren M.H."/>
            <person name="Johannesson H."/>
        </authorList>
    </citation>
    <scope>NUCLEOTIDE SEQUENCE</scope>
    <source>
        <strain evidence="3">CBS 118394</strain>
    </source>
</reference>
<feature type="compositionally biased region" description="Gly residues" evidence="1">
    <location>
        <begin position="276"/>
        <end position="479"/>
    </location>
</feature>
<feature type="chain" id="PRO_5042009526" evidence="2">
    <location>
        <begin position="31"/>
        <end position="603"/>
    </location>
</feature>
<protein>
    <submittedName>
        <fullName evidence="3">Uncharacterized protein</fullName>
    </submittedName>
</protein>
<organism evidence="3 4">
    <name type="scientific">Apodospora peruviana</name>
    <dbReference type="NCBI Taxonomy" id="516989"/>
    <lineage>
        <taxon>Eukaryota</taxon>
        <taxon>Fungi</taxon>
        <taxon>Dikarya</taxon>
        <taxon>Ascomycota</taxon>
        <taxon>Pezizomycotina</taxon>
        <taxon>Sordariomycetes</taxon>
        <taxon>Sordariomycetidae</taxon>
        <taxon>Sordariales</taxon>
        <taxon>Lasiosphaeriaceae</taxon>
        <taxon>Apodospora</taxon>
    </lineage>
</organism>
<evidence type="ECO:0000313" key="4">
    <source>
        <dbReference type="Proteomes" id="UP001283341"/>
    </source>
</evidence>
<comment type="caution">
    <text evidence="3">The sequence shown here is derived from an EMBL/GenBank/DDBJ whole genome shotgun (WGS) entry which is preliminary data.</text>
</comment>